<dbReference type="GO" id="GO:0002161">
    <property type="term" value="F:aminoacyl-tRNA deacylase activity"/>
    <property type="evidence" value="ECO:0007669"/>
    <property type="project" value="TreeGrafter"/>
</dbReference>
<dbReference type="InterPro" id="IPR023033">
    <property type="entry name" value="Ala_tRNA_ligase_euk/bac"/>
</dbReference>
<accession>A0A7Y2H1N0</accession>
<dbReference type="NCBIfam" id="TIGR00344">
    <property type="entry name" value="alaS"/>
    <property type="match status" value="1"/>
</dbReference>
<dbReference type="PANTHER" id="PTHR11777:SF9">
    <property type="entry name" value="ALANINE--TRNA LIGASE, CYTOPLASMIC"/>
    <property type="match status" value="1"/>
</dbReference>
<dbReference type="InterPro" id="IPR002318">
    <property type="entry name" value="Ala-tRNA-lgiase_IIc"/>
</dbReference>
<gene>
    <name evidence="14" type="primary">alaS</name>
    <name evidence="14" type="ORF">HKN21_03640</name>
</gene>
<evidence type="ECO:0000256" key="7">
    <source>
        <dbReference type="ARBA" id="ARBA00022741"/>
    </source>
</evidence>
<keyword evidence="11" id="KW-0030">Aminoacyl-tRNA synthetase</keyword>
<dbReference type="CDD" id="cd00673">
    <property type="entry name" value="AlaRS_core"/>
    <property type="match status" value="1"/>
</dbReference>
<dbReference type="GO" id="GO:0006419">
    <property type="term" value="P:alanyl-tRNA aminoacylation"/>
    <property type="evidence" value="ECO:0007669"/>
    <property type="project" value="UniProtKB-UniRule"/>
</dbReference>
<dbReference type="Gene3D" id="3.30.980.10">
    <property type="entry name" value="Threonyl-trna Synthetase, Chain A, domain 2"/>
    <property type="match status" value="1"/>
</dbReference>
<dbReference type="InterPro" id="IPR012947">
    <property type="entry name" value="tRNA_SAD"/>
</dbReference>
<dbReference type="InterPro" id="IPR018165">
    <property type="entry name" value="Ala-tRNA-synth_IIc_core"/>
</dbReference>
<dbReference type="FunFam" id="3.30.980.10:FF:000004">
    <property type="entry name" value="Alanine--tRNA ligase, cytoplasmic"/>
    <property type="match status" value="1"/>
</dbReference>
<comment type="similarity">
    <text evidence="2">Belongs to the class-II aminoacyl-tRNA synthetase family.</text>
</comment>
<dbReference type="SUPFAM" id="SSF101353">
    <property type="entry name" value="Putative anticodon-binding domain of alanyl-tRNA synthetase (AlaRS)"/>
    <property type="match status" value="1"/>
</dbReference>
<evidence type="ECO:0000259" key="13">
    <source>
        <dbReference type="PROSITE" id="PS50860"/>
    </source>
</evidence>
<dbReference type="Gene3D" id="2.40.30.130">
    <property type="match status" value="1"/>
</dbReference>
<dbReference type="HAMAP" id="MF_00036_B">
    <property type="entry name" value="Ala_tRNA_synth_B"/>
    <property type="match status" value="1"/>
</dbReference>
<keyword evidence="9" id="KW-0694">RNA-binding</keyword>
<evidence type="ECO:0000256" key="11">
    <source>
        <dbReference type="ARBA" id="ARBA00023146"/>
    </source>
</evidence>
<evidence type="ECO:0000256" key="6">
    <source>
        <dbReference type="ARBA" id="ARBA00022598"/>
    </source>
</evidence>
<dbReference type="Pfam" id="PF07973">
    <property type="entry name" value="tRNA_SAD"/>
    <property type="match status" value="1"/>
</dbReference>
<evidence type="ECO:0000313" key="14">
    <source>
        <dbReference type="EMBL" id="NNF05828.1"/>
    </source>
</evidence>
<proteinExistence type="inferred from homology"/>
<keyword evidence="7" id="KW-0547">Nucleotide-binding</keyword>
<dbReference type="PRINTS" id="PR00980">
    <property type="entry name" value="TRNASYNTHALA"/>
</dbReference>
<sequence length="721" mass="81160">MSKALSTQEIRDQFTKFFVEREHRRVSSSPLVPADDPTLLFTSAGMVQFKAMYAAKGDLEYRRATTVQKCFRATDLEQVGQTPRHLTFFEMLGNFSFGDYFKREAIHWAWEFITEVLEMDTEGLWVTVYLEDDEAYDIWHKEIGVPTNRLVRLGDEDNFWGPAGASGACGPSSEIYMDLGEAKGCGGKECKPGCDCDRFQEFWNLVFPQYDQAPDGSRAPLANRGIDTGMGLERLAQLLQNVDSVFETDGFRPIRDVAMDLIEFDLDQEKHRTTLNILTEHARSVTMLFHEGVYPSNEGRGYVARRILRRAVRRGKMMGLNEPFLYKLTSAAIDSLIEAYPELAESRDRIAKMCKAEESRFFETLETGLRRFEELVQKTKAEGSTELNGRDVFTLYDTFGFPVDMTEEMAAEQGFTLDTPGFEKAMEEQVERSRANAPFNNDDQEAEPWTWLRDESAKHSQFTGYDTLSLDVTVVAKRKVGDVWEFLLESTPFYAEGGGQVADRGWLRSGENELEIIGVQKRGGLHLHRAKVSRGQFEGDQWTASVDESARRSTERNHTATHLLHAALKRVVGDHVTQAGSLVSPDRLRFDFNHFSALTEAQIQDIENDVNRAVLSDFVVERAITSMDEARASGAVAMFGEKYGDEVRQVFVAGSGAKEVSRELCGGCHVRRTGEIGLFRIVSEESVAAGIRRVEATTGWNAVAFDRSSTETLSRVGSLLK</sequence>
<evidence type="ECO:0000313" key="15">
    <source>
        <dbReference type="Proteomes" id="UP000547674"/>
    </source>
</evidence>
<dbReference type="Pfam" id="PF01411">
    <property type="entry name" value="tRNA-synt_2c"/>
    <property type="match status" value="1"/>
</dbReference>
<dbReference type="Gene3D" id="3.30.930.10">
    <property type="entry name" value="Bira Bifunctional Protein, Domain 2"/>
    <property type="match status" value="1"/>
</dbReference>
<reference evidence="14 15" key="1">
    <citation type="submission" date="2020-03" db="EMBL/GenBank/DDBJ databases">
        <title>Metabolic flexibility allows generalist bacteria to become dominant in a frequently disturbed ecosystem.</title>
        <authorList>
            <person name="Chen Y.-J."/>
            <person name="Leung P.M."/>
            <person name="Bay S.K."/>
            <person name="Hugenholtz P."/>
            <person name="Kessler A.J."/>
            <person name="Shelley G."/>
            <person name="Waite D.W."/>
            <person name="Cook P.L."/>
            <person name="Greening C."/>
        </authorList>
    </citation>
    <scope>NUCLEOTIDE SEQUENCE [LARGE SCALE GENOMIC DNA]</scope>
    <source>
        <strain evidence="14">SS_bin_28</strain>
    </source>
</reference>
<dbReference type="InterPro" id="IPR050058">
    <property type="entry name" value="Ala-tRNA_ligase"/>
</dbReference>
<comment type="cofactor">
    <cofactor evidence="1">
        <name>Zn(2+)</name>
        <dbReference type="ChEBI" id="CHEBI:29105"/>
    </cofactor>
</comment>
<dbReference type="SUPFAM" id="SSF55681">
    <property type="entry name" value="Class II aaRS and biotin synthetases"/>
    <property type="match status" value="1"/>
</dbReference>
<keyword evidence="10" id="KW-0648">Protein biosynthesis</keyword>
<comment type="caution">
    <text evidence="14">The sequence shown here is derived from an EMBL/GenBank/DDBJ whole genome shotgun (WGS) entry which is preliminary data.</text>
</comment>
<name>A0A7Y2H1N0_UNCEI</name>
<evidence type="ECO:0000256" key="2">
    <source>
        <dbReference type="ARBA" id="ARBA00008226"/>
    </source>
</evidence>
<dbReference type="EMBL" id="JABDJR010000137">
    <property type="protein sequence ID" value="NNF05828.1"/>
    <property type="molecule type" value="Genomic_DNA"/>
</dbReference>
<keyword evidence="5" id="KW-0820">tRNA-binding</keyword>
<dbReference type="GO" id="GO:0000049">
    <property type="term" value="F:tRNA binding"/>
    <property type="evidence" value="ECO:0007669"/>
    <property type="project" value="UniProtKB-KW"/>
</dbReference>
<dbReference type="GO" id="GO:0005829">
    <property type="term" value="C:cytosol"/>
    <property type="evidence" value="ECO:0007669"/>
    <property type="project" value="TreeGrafter"/>
</dbReference>
<evidence type="ECO:0000256" key="4">
    <source>
        <dbReference type="ARBA" id="ARBA00017959"/>
    </source>
</evidence>
<feature type="non-terminal residue" evidence="14">
    <location>
        <position position="721"/>
    </location>
</feature>
<dbReference type="PROSITE" id="PS50860">
    <property type="entry name" value="AA_TRNA_LIGASE_II_ALA"/>
    <property type="match status" value="1"/>
</dbReference>
<protein>
    <recommendedName>
        <fullName evidence="4 12">Alanine--tRNA ligase</fullName>
        <ecNumber evidence="3 12">6.1.1.7</ecNumber>
    </recommendedName>
</protein>
<evidence type="ECO:0000256" key="5">
    <source>
        <dbReference type="ARBA" id="ARBA00022555"/>
    </source>
</evidence>
<dbReference type="FunFam" id="3.30.930.10:FF:000004">
    <property type="entry name" value="Alanine--tRNA ligase"/>
    <property type="match status" value="1"/>
</dbReference>
<dbReference type="SUPFAM" id="SSF55186">
    <property type="entry name" value="ThrRS/AlaRS common domain"/>
    <property type="match status" value="1"/>
</dbReference>
<dbReference type="Proteomes" id="UP000547674">
    <property type="component" value="Unassembled WGS sequence"/>
</dbReference>
<organism evidence="14 15">
    <name type="scientific">Eiseniibacteriota bacterium</name>
    <dbReference type="NCBI Taxonomy" id="2212470"/>
    <lineage>
        <taxon>Bacteria</taxon>
        <taxon>Candidatus Eiseniibacteriota</taxon>
    </lineage>
</organism>
<dbReference type="Gene3D" id="3.30.54.20">
    <property type="match status" value="1"/>
</dbReference>
<keyword evidence="8" id="KW-0067">ATP-binding</keyword>
<evidence type="ECO:0000256" key="1">
    <source>
        <dbReference type="ARBA" id="ARBA00001947"/>
    </source>
</evidence>
<dbReference type="GO" id="GO:0005524">
    <property type="term" value="F:ATP binding"/>
    <property type="evidence" value="ECO:0007669"/>
    <property type="project" value="UniProtKB-KW"/>
</dbReference>
<evidence type="ECO:0000256" key="12">
    <source>
        <dbReference type="NCBIfam" id="TIGR00344"/>
    </source>
</evidence>
<evidence type="ECO:0000256" key="10">
    <source>
        <dbReference type="ARBA" id="ARBA00022917"/>
    </source>
</evidence>
<keyword evidence="6 14" id="KW-0436">Ligase</keyword>
<evidence type="ECO:0000256" key="8">
    <source>
        <dbReference type="ARBA" id="ARBA00022840"/>
    </source>
</evidence>
<feature type="domain" description="Alanyl-transfer RNA synthetases family profile" evidence="13">
    <location>
        <begin position="5"/>
        <end position="708"/>
    </location>
</feature>
<dbReference type="InterPro" id="IPR018164">
    <property type="entry name" value="Ala-tRNA-synth_IIc_N"/>
</dbReference>
<dbReference type="SUPFAM" id="SSF50447">
    <property type="entry name" value="Translation proteins"/>
    <property type="match status" value="1"/>
</dbReference>
<dbReference type="GO" id="GO:0004813">
    <property type="term" value="F:alanine-tRNA ligase activity"/>
    <property type="evidence" value="ECO:0007669"/>
    <property type="project" value="UniProtKB-UniRule"/>
</dbReference>
<evidence type="ECO:0000256" key="3">
    <source>
        <dbReference type="ARBA" id="ARBA00013168"/>
    </source>
</evidence>
<dbReference type="PANTHER" id="PTHR11777">
    <property type="entry name" value="ALANYL-TRNA SYNTHETASE"/>
    <property type="match status" value="1"/>
</dbReference>
<evidence type="ECO:0000256" key="9">
    <source>
        <dbReference type="ARBA" id="ARBA00022884"/>
    </source>
</evidence>
<dbReference type="InterPro" id="IPR045864">
    <property type="entry name" value="aa-tRNA-synth_II/BPL/LPL"/>
</dbReference>
<dbReference type="EC" id="6.1.1.7" evidence="3 12"/>
<dbReference type="InterPro" id="IPR018163">
    <property type="entry name" value="Thr/Ala-tRNA-synth_IIc_edit"/>
</dbReference>
<dbReference type="InterPro" id="IPR018162">
    <property type="entry name" value="Ala-tRNA-ligase_IIc_anticod-bd"/>
</dbReference>
<dbReference type="InterPro" id="IPR009000">
    <property type="entry name" value="Transl_B-barrel_sf"/>
</dbReference>
<dbReference type="AlphaFoldDB" id="A0A7Y2H1N0"/>
<dbReference type="SMART" id="SM00863">
    <property type="entry name" value="tRNA_SAD"/>
    <property type="match status" value="1"/>
</dbReference>